<dbReference type="Pfam" id="PF02817">
    <property type="entry name" value="E3_binding"/>
    <property type="match status" value="1"/>
</dbReference>
<dbReference type="PANTHER" id="PTHR43178:SF5">
    <property type="entry name" value="LIPOAMIDE ACYLTRANSFERASE COMPONENT OF BRANCHED-CHAIN ALPHA-KETO ACID DEHYDROGENASE COMPLEX, MITOCHONDRIAL"/>
    <property type="match status" value="1"/>
</dbReference>
<proteinExistence type="inferred from homology"/>
<evidence type="ECO:0000256" key="11">
    <source>
        <dbReference type="SAM" id="MobiDB-lite"/>
    </source>
</evidence>
<sequence>MPPDSRNFDRSFKLAIIGAAKTGKKTLFESFATEGDDQGLWTSLTVENEKILVETQVSKMWTKEMAEVFDAVASFEYGLEVLNEINRLIPAELAKPVVVIENKIDIVEQTEVIKAHVENEMKNRKKRLYRVSGLKEFNVMHPFAYLLEKLTRPKPKQDEQGENGRKPKLNFNFGAPEKCSQEFVAIFDFGFVISMVDLVYFERIIKSSTPNPMHFPLSKTRKPDMLAARLLGTSSTKFLGRNLHFSRATFLPVVQFKLSDIGEGIAEVQVKEWYIKEGDTISQFDKVCEVQSDKAAVTISSRYDGIVRKLYHNVDDMAKVGQALIDVEIEGEEEKEPEAEPQAEKAKAPSKAQTQAQPETESHNFGKVLATPAVRRIAMENKIKLGEVRGSGKDGRVLKEDVLKYLGQVAPDYSSGSTNIRTTHQAPLPVGKSYEPLKQDTAVPIRGYTRAMIKTMTEALKIPHFGYNDEINVDALVKIRGELKDYAKERHIKLSYMPFFIKAASLALLEYPGLNATTDEKLENVIYKASHNICLAMDTPGGLVVPNIKNCEQRSIFEIAQELSRLLEAGKRQQISRDDLTNGTFTLSNIGAIGGTYASPVIFPPQVAIGAIGKIERLPRFDRDNNVVAANLVKVSWCADHRVVDGATMARFSNRWKFYLEHPSAMLAQLK</sequence>
<evidence type="ECO:0000259" key="13">
    <source>
        <dbReference type="PROSITE" id="PS51826"/>
    </source>
</evidence>
<keyword evidence="7" id="KW-0496">Mitochondrion</keyword>
<dbReference type="InterPro" id="IPR027417">
    <property type="entry name" value="P-loop_NTPase"/>
</dbReference>
<dbReference type="InterPro" id="IPR003016">
    <property type="entry name" value="2-oxoA_DH_lipoyl-BS"/>
</dbReference>
<dbReference type="CDD" id="cd06849">
    <property type="entry name" value="lipoyl_domain"/>
    <property type="match status" value="1"/>
</dbReference>
<dbReference type="Gene3D" id="3.30.559.10">
    <property type="entry name" value="Chloramphenicol acetyltransferase-like domain"/>
    <property type="match status" value="1"/>
</dbReference>
<keyword evidence="4 10" id="KW-0808">Transferase</keyword>
<dbReference type="PROSITE" id="PS00189">
    <property type="entry name" value="LIPOYL"/>
    <property type="match status" value="1"/>
</dbReference>
<accession>A0A9P1MZ85</accession>
<evidence type="ECO:0000313" key="15">
    <source>
        <dbReference type="Proteomes" id="UP001152747"/>
    </source>
</evidence>
<dbReference type="SUPFAM" id="SSF47005">
    <property type="entry name" value="Peripheral subunit-binding domain of 2-oxo acid dehydrogenase complex"/>
    <property type="match status" value="1"/>
</dbReference>
<comment type="caution">
    <text evidence="14">The sequence shown here is derived from an EMBL/GenBank/DDBJ whole genome shotgun (WGS) entry which is preliminary data.</text>
</comment>
<dbReference type="EC" id="2.3.1.-" evidence="10"/>
<dbReference type="InterPro" id="IPR023213">
    <property type="entry name" value="CAT-like_dom_sf"/>
</dbReference>
<dbReference type="InterPro" id="IPR036625">
    <property type="entry name" value="E3-bd_dom_sf"/>
</dbReference>
<comment type="subcellular location">
    <subcellularLocation>
        <location evidence="2">Mitochondrion matrix</location>
    </subcellularLocation>
</comment>
<dbReference type="Pfam" id="PF00198">
    <property type="entry name" value="2-oxoacid_dh"/>
    <property type="match status" value="1"/>
</dbReference>
<dbReference type="Gene3D" id="3.40.50.300">
    <property type="entry name" value="P-loop containing nucleotide triphosphate hydrolases"/>
    <property type="match status" value="1"/>
</dbReference>
<dbReference type="PROSITE" id="PS51826">
    <property type="entry name" value="PSBD"/>
    <property type="match status" value="1"/>
</dbReference>
<comment type="catalytic activity">
    <reaction evidence="9">
        <text>N(6)-[(R)-dihydrolipoyl]-L-lysyl-[protein] + 2-methylpropanoyl-CoA = N(6)-[(R)-S(8)-2-methylpropanoyldihydrolipoyl]-L-lysyl-[protein] + CoA</text>
        <dbReference type="Rhea" id="RHEA:18865"/>
        <dbReference type="Rhea" id="RHEA-COMP:10475"/>
        <dbReference type="Rhea" id="RHEA-COMP:10497"/>
        <dbReference type="ChEBI" id="CHEBI:57287"/>
        <dbReference type="ChEBI" id="CHEBI:57338"/>
        <dbReference type="ChEBI" id="CHEBI:83100"/>
        <dbReference type="ChEBI" id="CHEBI:83142"/>
        <dbReference type="EC" id="2.3.1.168"/>
    </reaction>
    <physiologicalReaction direction="left-to-right" evidence="9">
        <dbReference type="Rhea" id="RHEA:18866"/>
    </physiologicalReaction>
</comment>
<dbReference type="InterPro" id="IPR050743">
    <property type="entry name" value="2-oxoacid_DH_E2_comp"/>
</dbReference>
<keyword evidence="8 10" id="KW-0012">Acyltransferase</keyword>
<dbReference type="Proteomes" id="UP001152747">
    <property type="component" value="Unassembled WGS sequence"/>
</dbReference>
<dbReference type="FunFam" id="2.40.50.100:FF:000013">
    <property type="entry name" value="Dihydrolipoamide acetyltransferase component of pyruvate dehydrogenase complex"/>
    <property type="match status" value="1"/>
</dbReference>
<dbReference type="SUPFAM" id="SSF52777">
    <property type="entry name" value="CoA-dependent acyltransferases"/>
    <property type="match status" value="1"/>
</dbReference>
<keyword evidence="6" id="KW-0809">Transit peptide</keyword>
<dbReference type="SUPFAM" id="SSF52540">
    <property type="entry name" value="P-loop containing nucleoside triphosphate hydrolases"/>
    <property type="match status" value="1"/>
</dbReference>
<feature type="region of interest" description="Disordered" evidence="11">
    <location>
        <begin position="331"/>
        <end position="362"/>
    </location>
</feature>
<dbReference type="Pfam" id="PF00364">
    <property type="entry name" value="Biotin_lipoyl"/>
    <property type="match status" value="1"/>
</dbReference>
<organism evidence="14 15">
    <name type="scientific">Caenorhabditis angaria</name>
    <dbReference type="NCBI Taxonomy" id="860376"/>
    <lineage>
        <taxon>Eukaryota</taxon>
        <taxon>Metazoa</taxon>
        <taxon>Ecdysozoa</taxon>
        <taxon>Nematoda</taxon>
        <taxon>Chromadorea</taxon>
        <taxon>Rhabditida</taxon>
        <taxon>Rhabditina</taxon>
        <taxon>Rhabditomorpha</taxon>
        <taxon>Rhabditoidea</taxon>
        <taxon>Rhabditidae</taxon>
        <taxon>Peloderinae</taxon>
        <taxon>Caenorhabditis</taxon>
    </lineage>
</organism>
<feature type="domain" description="Peripheral subunit-binding (PSBD)" evidence="13">
    <location>
        <begin position="369"/>
        <end position="406"/>
    </location>
</feature>
<dbReference type="FunFam" id="4.10.320.10:FF:000002">
    <property type="entry name" value="Dihydrolipoamide acetyltransferase component of pyruvate dehydrogenase complex"/>
    <property type="match status" value="1"/>
</dbReference>
<dbReference type="InterPro" id="IPR001078">
    <property type="entry name" value="2-oxoacid_DH_actylTfrase"/>
</dbReference>
<dbReference type="PROSITE" id="PS50968">
    <property type="entry name" value="BIOTINYL_LIPOYL"/>
    <property type="match status" value="1"/>
</dbReference>
<dbReference type="InterPro" id="IPR000089">
    <property type="entry name" value="Biotin_lipoyl"/>
</dbReference>
<dbReference type="GO" id="GO:0005759">
    <property type="term" value="C:mitochondrial matrix"/>
    <property type="evidence" value="ECO:0007669"/>
    <property type="project" value="UniProtKB-SubCell"/>
</dbReference>
<evidence type="ECO:0000256" key="8">
    <source>
        <dbReference type="ARBA" id="ARBA00023315"/>
    </source>
</evidence>
<dbReference type="InterPro" id="IPR011053">
    <property type="entry name" value="Single_hybrid_motif"/>
</dbReference>
<evidence type="ECO:0000256" key="6">
    <source>
        <dbReference type="ARBA" id="ARBA00022946"/>
    </source>
</evidence>
<feature type="compositionally biased region" description="Acidic residues" evidence="11">
    <location>
        <begin position="331"/>
        <end position="341"/>
    </location>
</feature>
<keyword evidence="15" id="KW-1185">Reference proteome</keyword>
<evidence type="ECO:0000256" key="5">
    <source>
        <dbReference type="ARBA" id="ARBA00022823"/>
    </source>
</evidence>
<dbReference type="Gene3D" id="4.10.320.10">
    <property type="entry name" value="E3-binding domain"/>
    <property type="match status" value="1"/>
</dbReference>
<protein>
    <recommendedName>
        <fullName evidence="10">Dihydrolipoamide acetyltransferase component of pyruvate dehydrogenase complex</fullName>
        <ecNumber evidence="10">2.3.1.-</ecNumber>
    </recommendedName>
</protein>
<dbReference type="SUPFAM" id="SSF51230">
    <property type="entry name" value="Single hybrid motif"/>
    <property type="match status" value="1"/>
</dbReference>
<evidence type="ECO:0000256" key="4">
    <source>
        <dbReference type="ARBA" id="ARBA00022679"/>
    </source>
</evidence>
<dbReference type="Gene3D" id="2.40.50.100">
    <property type="match status" value="1"/>
</dbReference>
<evidence type="ECO:0000259" key="12">
    <source>
        <dbReference type="PROSITE" id="PS50968"/>
    </source>
</evidence>
<dbReference type="GO" id="GO:0043754">
    <property type="term" value="F:dihydrolipoamide branched chain acyltransferase activity"/>
    <property type="evidence" value="ECO:0007669"/>
    <property type="project" value="UniProtKB-EC"/>
</dbReference>
<dbReference type="EMBL" id="CANHGI010000002">
    <property type="protein sequence ID" value="CAI5442135.1"/>
    <property type="molecule type" value="Genomic_DNA"/>
</dbReference>
<evidence type="ECO:0000256" key="2">
    <source>
        <dbReference type="ARBA" id="ARBA00004305"/>
    </source>
</evidence>
<dbReference type="InterPro" id="IPR004167">
    <property type="entry name" value="PSBD"/>
</dbReference>
<name>A0A9P1MZ85_9PELO</name>
<dbReference type="AlphaFoldDB" id="A0A9P1MZ85"/>
<comment type="cofactor">
    <cofactor evidence="1 10">
        <name>(R)-lipoate</name>
        <dbReference type="ChEBI" id="CHEBI:83088"/>
    </cofactor>
</comment>
<evidence type="ECO:0000256" key="10">
    <source>
        <dbReference type="RuleBase" id="RU003423"/>
    </source>
</evidence>
<dbReference type="OrthoDB" id="202158at2759"/>
<keyword evidence="5 10" id="KW-0450">Lipoyl</keyword>
<dbReference type="FunFam" id="3.30.559.10:FF:000027">
    <property type="entry name" value="Dihydrolipoamide acetyltransferase component of pyruvate dehydrogenase complex"/>
    <property type="match status" value="1"/>
</dbReference>
<dbReference type="PANTHER" id="PTHR43178">
    <property type="entry name" value="DIHYDROLIPOAMIDE ACETYLTRANSFERASE COMPONENT OF PYRUVATE DEHYDROGENASE COMPLEX"/>
    <property type="match status" value="1"/>
</dbReference>
<evidence type="ECO:0000256" key="9">
    <source>
        <dbReference type="ARBA" id="ARBA00051775"/>
    </source>
</evidence>
<dbReference type="GO" id="GO:0005829">
    <property type="term" value="C:cytosol"/>
    <property type="evidence" value="ECO:0007669"/>
    <property type="project" value="UniProtKB-ARBA"/>
</dbReference>
<evidence type="ECO:0000256" key="1">
    <source>
        <dbReference type="ARBA" id="ARBA00001938"/>
    </source>
</evidence>
<feature type="domain" description="Lipoyl-binding" evidence="12">
    <location>
        <begin position="253"/>
        <end position="328"/>
    </location>
</feature>
<evidence type="ECO:0000256" key="7">
    <source>
        <dbReference type="ARBA" id="ARBA00023128"/>
    </source>
</evidence>
<comment type="similarity">
    <text evidence="3 10">Belongs to the 2-oxoacid dehydrogenase family.</text>
</comment>
<dbReference type="GO" id="GO:0016407">
    <property type="term" value="F:acetyltransferase activity"/>
    <property type="evidence" value="ECO:0007669"/>
    <property type="project" value="TreeGrafter"/>
</dbReference>
<evidence type="ECO:0000313" key="14">
    <source>
        <dbReference type="EMBL" id="CAI5442135.1"/>
    </source>
</evidence>
<reference evidence="14" key="1">
    <citation type="submission" date="2022-11" db="EMBL/GenBank/DDBJ databases">
        <authorList>
            <person name="Kikuchi T."/>
        </authorList>
    </citation>
    <scope>NUCLEOTIDE SEQUENCE</scope>
    <source>
        <strain evidence="14">PS1010</strain>
    </source>
</reference>
<evidence type="ECO:0000256" key="3">
    <source>
        <dbReference type="ARBA" id="ARBA00007317"/>
    </source>
</evidence>
<dbReference type="GO" id="GO:0031405">
    <property type="term" value="F:lipoic acid binding"/>
    <property type="evidence" value="ECO:0007669"/>
    <property type="project" value="TreeGrafter"/>
</dbReference>
<gene>
    <name evidence="14" type="ORF">CAMP_LOCUS4772</name>
</gene>